<dbReference type="GO" id="GO:0006418">
    <property type="term" value="P:tRNA aminoacylation for protein translation"/>
    <property type="evidence" value="ECO:0007669"/>
    <property type="project" value="InterPro"/>
</dbReference>
<evidence type="ECO:0000313" key="2">
    <source>
        <dbReference type="Proteomes" id="UP000094819"/>
    </source>
</evidence>
<keyword evidence="2" id="KW-1185">Reference proteome</keyword>
<accession>A0A1E3HD59</accession>
<proteinExistence type="predicted"/>
<protein>
    <submittedName>
        <fullName evidence="1">Uncharacterized protein</fullName>
    </submittedName>
</protein>
<evidence type="ECO:0000313" key="1">
    <source>
        <dbReference type="EMBL" id="ODN74280.1"/>
    </source>
</evidence>
<dbReference type="SUPFAM" id="SSF47323">
    <property type="entry name" value="Anticodon-binding domain of a subclass of class I aminoacyl-tRNA synthetases"/>
    <property type="match status" value="1"/>
</dbReference>
<dbReference type="RefSeq" id="XP_019027815.1">
    <property type="nucleotide sequence ID" value="XM_019180214.1"/>
</dbReference>
<dbReference type="InterPro" id="IPR009080">
    <property type="entry name" value="tRNAsynth_Ia_anticodon-bd"/>
</dbReference>
<dbReference type="Proteomes" id="UP000094819">
    <property type="component" value="Unassembled WGS sequence"/>
</dbReference>
<name>A0A1E3HD59_9TREE</name>
<dbReference type="EMBL" id="AWGH01000060">
    <property type="protein sequence ID" value="ODN74280.1"/>
    <property type="molecule type" value="Genomic_DNA"/>
</dbReference>
<dbReference type="GO" id="GO:0005524">
    <property type="term" value="F:ATP binding"/>
    <property type="evidence" value="ECO:0007669"/>
    <property type="project" value="InterPro"/>
</dbReference>
<dbReference type="OrthoDB" id="629407at2759"/>
<reference evidence="1 2" key="1">
    <citation type="submission" date="2016-06" db="EMBL/GenBank/DDBJ databases">
        <title>Evolution of pathogenesis and genome organization in the Tremellales.</title>
        <authorList>
            <person name="Cuomo C."/>
            <person name="Litvintseva A."/>
            <person name="Heitman J."/>
            <person name="Chen Y."/>
            <person name="Sun S."/>
            <person name="Springer D."/>
            <person name="Dromer F."/>
            <person name="Young S."/>
            <person name="Zeng Q."/>
            <person name="Chapman S."/>
            <person name="Gujja S."/>
            <person name="Saif S."/>
            <person name="Birren B."/>
        </authorList>
    </citation>
    <scope>NUCLEOTIDE SEQUENCE [LARGE SCALE GENOMIC DNA]</scope>
    <source>
        <strain evidence="1 2">CBS 7118</strain>
    </source>
</reference>
<sequence>MPYVTEDLWANVSPVAQGDACESIMISAFPEKIAEQSFPKEAAAFDLVVPSLVCDNLPTNGKTVETKINVIIQAENDDKLQFFKYVKTVVVGLTKGYGKVEFIRKDSEISPVGAGTEGKIDAASEIDKLEKKAVVVEGQKAKINKGMGMSNYETSVKEVARAQNSDKLEKINVEIESLTLAIERFKLLLL</sequence>
<organism evidence="1 2">
    <name type="scientific">Cryptococcus wingfieldii CBS 7118</name>
    <dbReference type="NCBI Taxonomy" id="1295528"/>
    <lineage>
        <taxon>Eukaryota</taxon>
        <taxon>Fungi</taxon>
        <taxon>Dikarya</taxon>
        <taxon>Basidiomycota</taxon>
        <taxon>Agaricomycotina</taxon>
        <taxon>Tremellomycetes</taxon>
        <taxon>Tremellales</taxon>
        <taxon>Cryptococcaceae</taxon>
        <taxon>Cryptococcus</taxon>
    </lineage>
</organism>
<dbReference type="GO" id="GO:0004812">
    <property type="term" value="F:aminoacyl-tRNA ligase activity"/>
    <property type="evidence" value="ECO:0007669"/>
    <property type="project" value="InterPro"/>
</dbReference>
<gene>
    <name evidence="1" type="ORF">L198_08245</name>
</gene>
<dbReference type="AlphaFoldDB" id="A0A1E3HD59"/>
<comment type="caution">
    <text evidence="1">The sequence shown here is derived from an EMBL/GenBank/DDBJ whole genome shotgun (WGS) entry which is preliminary data.</text>
</comment>
<dbReference type="GeneID" id="30197456"/>